<dbReference type="InterPro" id="IPR019775">
    <property type="entry name" value="WD40_repeat_CS"/>
</dbReference>
<keyword evidence="1 3" id="KW-0853">WD repeat</keyword>
<evidence type="ECO:0000256" key="3">
    <source>
        <dbReference type="PROSITE-ProRule" id="PRU00221"/>
    </source>
</evidence>
<evidence type="ECO:0000313" key="4">
    <source>
        <dbReference type="EMBL" id="ODS32228.1"/>
    </source>
</evidence>
<dbReference type="AlphaFoldDB" id="A0A1E3X9D9"/>
<dbReference type="InterPro" id="IPR036322">
    <property type="entry name" value="WD40_repeat_dom_sf"/>
</dbReference>
<dbReference type="Proteomes" id="UP000094056">
    <property type="component" value="Unassembled WGS sequence"/>
</dbReference>
<gene>
    <name evidence="4" type="ORF">SCARUB_02668</name>
</gene>
<comment type="caution">
    <text evidence="4">The sequence shown here is derived from an EMBL/GenBank/DDBJ whole genome shotgun (WGS) entry which is preliminary data.</text>
</comment>
<accession>A0A1E3X9D9</accession>
<feature type="repeat" description="WD" evidence="3">
    <location>
        <begin position="1"/>
        <end position="34"/>
    </location>
</feature>
<dbReference type="InterPro" id="IPR015943">
    <property type="entry name" value="WD40/YVTN_repeat-like_dom_sf"/>
</dbReference>
<dbReference type="PATRIC" id="fig|1872076.5.peg.3158"/>
<evidence type="ECO:0000256" key="2">
    <source>
        <dbReference type="ARBA" id="ARBA00022737"/>
    </source>
</evidence>
<keyword evidence="2" id="KW-0677">Repeat</keyword>
<dbReference type="PANTHER" id="PTHR19879:SF9">
    <property type="entry name" value="TRANSCRIPTION INITIATION FACTOR TFIID SUBUNIT 5"/>
    <property type="match status" value="1"/>
</dbReference>
<evidence type="ECO:0000313" key="5">
    <source>
        <dbReference type="Proteomes" id="UP000094056"/>
    </source>
</evidence>
<evidence type="ECO:0000256" key="1">
    <source>
        <dbReference type="ARBA" id="ARBA00022574"/>
    </source>
</evidence>
<name>A0A1E3X9D9_9BACT</name>
<dbReference type="Pfam" id="PF00400">
    <property type="entry name" value="WD40"/>
    <property type="match status" value="2"/>
</dbReference>
<feature type="non-terminal residue" evidence="4">
    <location>
        <position position="1"/>
    </location>
</feature>
<dbReference type="EMBL" id="MAYW01000072">
    <property type="protein sequence ID" value="ODS32228.1"/>
    <property type="molecule type" value="Genomic_DNA"/>
</dbReference>
<reference evidence="4 5" key="1">
    <citation type="submission" date="2016-07" db="EMBL/GenBank/DDBJ databases">
        <title>Draft genome of Scalindua rubra, obtained from a brine-seawater interface in the Red Sea, sheds light on salt adaptation in anammox bacteria.</title>
        <authorList>
            <person name="Speth D.R."/>
            <person name="Lagkouvardos I."/>
            <person name="Wang Y."/>
            <person name="Qian P.-Y."/>
            <person name="Dutilh B.E."/>
            <person name="Jetten M.S."/>
        </authorList>
    </citation>
    <scope>NUCLEOTIDE SEQUENCE [LARGE SCALE GENOMIC DNA]</scope>
    <source>
        <strain evidence="4">BSI-1</strain>
    </source>
</reference>
<dbReference type="InterPro" id="IPR001680">
    <property type="entry name" value="WD40_rpt"/>
</dbReference>
<dbReference type="SMART" id="SM00320">
    <property type="entry name" value="WD40"/>
    <property type="match status" value="2"/>
</dbReference>
<feature type="repeat" description="WD" evidence="3">
    <location>
        <begin position="35"/>
        <end position="76"/>
    </location>
</feature>
<dbReference type="PROSITE" id="PS50082">
    <property type="entry name" value="WD_REPEATS_2"/>
    <property type="match status" value="2"/>
</dbReference>
<protein>
    <submittedName>
        <fullName evidence="4">NTPase</fullName>
    </submittedName>
</protein>
<organism evidence="4 5">
    <name type="scientific">Candidatus Scalindua rubra</name>
    <dbReference type="NCBI Taxonomy" id="1872076"/>
    <lineage>
        <taxon>Bacteria</taxon>
        <taxon>Pseudomonadati</taxon>
        <taxon>Planctomycetota</taxon>
        <taxon>Candidatus Brocadiia</taxon>
        <taxon>Candidatus Brocadiales</taxon>
        <taxon>Candidatus Scalinduaceae</taxon>
        <taxon>Candidatus Scalindua</taxon>
    </lineage>
</organism>
<sequence length="156" mass="17096">WAVSFSPDGRFLASGSVNYTINIWEMPSGKLIKTLKGHTDSVWAISFSPDGRFLASGSSDKTIKLWDMPQGRFLTCLFDPAALEKGKEANQYTITNQYGKTITYTLPCGSPIPPGAICTCNCIPGTHYVAPSTPSTRRLPYTYCQCDKICVCIPVK</sequence>
<dbReference type="PANTHER" id="PTHR19879">
    <property type="entry name" value="TRANSCRIPTION INITIATION FACTOR TFIID"/>
    <property type="match status" value="1"/>
</dbReference>
<dbReference type="SUPFAM" id="SSF50978">
    <property type="entry name" value="WD40 repeat-like"/>
    <property type="match status" value="1"/>
</dbReference>
<dbReference type="PROSITE" id="PS50294">
    <property type="entry name" value="WD_REPEATS_REGION"/>
    <property type="match status" value="2"/>
</dbReference>
<dbReference type="PROSITE" id="PS00678">
    <property type="entry name" value="WD_REPEATS_1"/>
    <property type="match status" value="2"/>
</dbReference>
<proteinExistence type="predicted"/>
<dbReference type="Gene3D" id="2.130.10.10">
    <property type="entry name" value="YVTN repeat-like/Quinoprotein amine dehydrogenase"/>
    <property type="match status" value="1"/>
</dbReference>